<dbReference type="RefSeq" id="WP_145638923.1">
    <property type="nucleotide sequence ID" value="NZ_VIWP01000004.1"/>
</dbReference>
<name>A0A561QS88_9HYPH</name>
<keyword evidence="2" id="KW-1185">Reference proteome</keyword>
<organism evidence="1 2">
    <name type="scientific">Neorhizobium alkalisoli</name>
    <dbReference type="NCBI Taxonomy" id="528178"/>
    <lineage>
        <taxon>Bacteria</taxon>
        <taxon>Pseudomonadati</taxon>
        <taxon>Pseudomonadota</taxon>
        <taxon>Alphaproteobacteria</taxon>
        <taxon>Hyphomicrobiales</taxon>
        <taxon>Rhizobiaceae</taxon>
        <taxon>Rhizobium/Agrobacterium group</taxon>
        <taxon>Neorhizobium</taxon>
    </lineage>
</organism>
<proteinExistence type="predicted"/>
<reference evidence="1 2" key="1">
    <citation type="submission" date="2019-06" db="EMBL/GenBank/DDBJ databases">
        <title>Sorghum-associated microbial communities from plants grown in Nebraska, USA.</title>
        <authorList>
            <person name="Schachtman D."/>
        </authorList>
    </citation>
    <scope>NUCLEOTIDE SEQUENCE [LARGE SCALE GENOMIC DNA]</scope>
    <source>
        <strain evidence="1 2">1225</strain>
    </source>
</reference>
<protein>
    <submittedName>
        <fullName evidence="1">Uncharacterized protein</fullName>
    </submittedName>
</protein>
<dbReference type="InterPro" id="IPR045386">
    <property type="entry name" value="DUF6525"/>
</dbReference>
<evidence type="ECO:0000313" key="2">
    <source>
        <dbReference type="Proteomes" id="UP000320653"/>
    </source>
</evidence>
<gene>
    <name evidence="1" type="ORF">FHW37_104522</name>
</gene>
<dbReference type="EMBL" id="VIWP01000004">
    <property type="protein sequence ID" value="TWF53245.1"/>
    <property type="molecule type" value="Genomic_DNA"/>
</dbReference>
<dbReference type="Pfam" id="PF20135">
    <property type="entry name" value="DUF6525"/>
    <property type="match status" value="1"/>
</dbReference>
<dbReference type="OrthoDB" id="8397127at2"/>
<accession>A0A561QS88</accession>
<comment type="caution">
    <text evidence="1">The sequence shown here is derived from an EMBL/GenBank/DDBJ whole genome shotgun (WGS) entry which is preliminary data.</text>
</comment>
<dbReference type="AlphaFoldDB" id="A0A561QS88"/>
<evidence type="ECO:0000313" key="1">
    <source>
        <dbReference type="EMBL" id="TWF53245.1"/>
    </source>
</evidence>
<sequence length="63" mass="7182">MINILAPAPRIEIMHSFDALPDRIRRAIAQADFPFDPREIAERLAKGRRATAVLRSIQKRTSL</sequence>
<dbReference type="Proteomes" id="UP000320653">
    <property type="component" value="Unassembled WGS sequence"/>
</dbReference>